<dbReference type="Proteomes" id="UP000798046">
    <property type="component" value="Unassembled WGS sequence"/>
</dbReference>
<gene>
    <name evidence="2" type="ORF">F6V30_05200</name>
</gene>
<comment type="caution">
    <text evidence="2">The sequence shown here is derived from an EMBL/GenBank/DDBJ whole genome shotgun (WGS) entry which is preliminary data.</text>
</comment>
<dbReference type="NCBIfam" id="NF008528">
    <property type="entry name" value="PRK11463.1-2"/>
    <property type="match status" value="1"/>
</dbReference>
<evidence type="ECO:0000256" key="1">
    <source>
        <dbReference type="SAM" id="Phobius"/>
    </source>
</evidence>
<dbReference type="RefSeq" id="WP_151155581.1">
    <property type="nucleotide sequence ID" value="NZ_VZRA01000001.1"/>
</dbReference>
<protein>
    <submittedName>
        <fullName evidence="2">FxsA family protein</fullName>
    </submittedName>
</protein>
<name>A0ABQ6TSQ3_9BACT</name>
<sequence length="130" mass="14358">MLLRLFLICTIVPIIEVWLLILIGRVIGVLPTVATLLAVSLAGAWLARSQGFRVVVAIRDELAAGRLPGAPILDGALILAGGILLLIPGFFTDFIGLFFLIPATRTLLKRWLGIWLERRLRQGSFVVRRF</sequence>
<keyword evidence="1" id="KW-0812">Transmembrane</keyword>
<keyword evidence="3" id="KW-1185">Reference proteome</keyword>
<dbReference type="Pfam" id="PF04186">
    <property type="entry name" value="FxsA"/>
    <property type="match status" value="1"/>
</dbReference>
<proteinExistence type="predicted"/>
<dbReference type="PANTHER" id="PTHR35335">
    <property type="entry name" value="UPF0716 PROTEIN FXSA"/>
    <property type="match status" value="1"/>
</dbReference>
<dbReference type="EMBL" id="VZRA01000001">
    <property type="protein sequence ID" value="KAB0671975.1"/>
    <property type="molecule type" value="Genomic_DNA"/>
</dbReference>
<evidence type="ECO:0000313" key="3">
    <source>
        <dbReference type="Proteomes" id="UP000798046"/>
    </source>
</evidence>
<reference evidence="2 3" key="1">
    <citation type="journal article" date="2020" name="Microorganisms">
        <title>Description of Three Novel Members in the Family Geobacteraceae, Oryzomonas japonicum gen. nov., sp. nov., Oryzomonas sagensis sp. nov., and Oryzomonas ruber sp. nov.</title>
        <authorList>
            <person name="Xu Z."/>
            <person name="Masuda Y."/>
            <person name="Hayakawa C."/>
            <person name="Ushijima N."/>
            <person name="Kawano K."/>
            <person name="Shiratori Y."/>
            <person name="Senoo K."/>
            <person name="Itoh H."/>
        </authorList>
    </citation>
    <scope>NUCLEOTIDE SEQUENCE [LARGE SCALE GENOMIC DNA]</scope>
    <source>
        <strain evidence="2 3">Red100</strain>
    </source>
</reference>
<organism evidence="2 3">
    <name type="scientific">Oryzomonas sagensis</name>
    <dbReference type="NCBI Taxonomy" id="2603857"/>
    <lineage>
        <taxon>Bacteria</taxon>
        <taxon>Pseudomonadati</taxon>
        <taxon>Thermodesulfobacteriota</taxon>
        <taxon>Desulfuromonadia</taxon>
        <taxon>Geobacterales</taxon>
        <taxon>Geobacteraceae</taxon>
        <taxon>Oryzomonas</taxon>
    </lineage>
</organism>
<accession>A0ABQ6TSQ3</accession>
<dbReference type="InterPro" id="IPR007313">
    <property type="entry name" value="FxsA"/>
</dbReference>
<keyword evidence="1" id="KW-1133">Transmembrane helix</keyword>
<feature type="transmembrane region" description="Helical" evidence="1">
    <location>
        <begin position="5"/>
        <end position="23"/>
    </location>
</feature>
<dbReference type="PANTHER" id="PTHR35335:SF1">
    <property type="entry name" value="UPF0716 PROTEIN FXSA"/>
    <property type="match status" value="1"/>
</dbReference>
<evidence type="ECO:0000313" key="2">
    <source>
        <dbReference type="EMBL" id="KAB0671975.1"/>
    </source>
</evidence>
<keyword evidence="1" id="KW-0472">Membrane</keyword>